<evidence type="ECO:0000256" key="3">
    <source>
        <dbReference type="ARBA" id="ARBA00022729"/>
    </source>
</evidence>
<protein>
    <submittedName>
        <fullName evidence="6">ABC transporter substrate-binding protein</fullName>
    </submittedName>
</protein>
<evidence type="ECO:0000256" key="4">
    <source>
        <dbReference type="SAM" id="SignalP"/>
    </source>
</evidence>
<dbReference type="Gene3D" id="3.10.105.10">
    <property type="entry name" value="Dipeptide-binding Protein, Domain 3"/>
    <property type="match status" value="1"/>
</dbReference>
<dbReference type="CDD" id="cd08502">
    <property type="entry name" value="PBP2_NikA_DppA_OppA_like_16"/>
    <property type="match status" value="1"/>
</dbReference>
<evidence type="ECO:0000313" key="6">
    <source>
        <dbReference type="EMBL" id="NBN78734.1"/>
    </source>
</evidence>
<feature type="chain" id="PRO_5031240564" evidence="4">
    <location>
        <begin position="30"/>
        <end position="511"/>
    </location>
</feature>
<organism evidence="6 7">
    <name type="scientific">Pannonibacter tanglangensis</name>
    <dbReference type="NCBI Taxonomy" id="2750084"/>
    <lineage>
        <taxon>Bacteria</taxon>
        <taxon>Pseudomonadati</taxon>
        <taxon>Pseudomonadota</taxon>
        <taxon>Alphaproteobacteria</taxon>
        <taxon>Hyphomicrobiales</taxon>
        <taxon>Stappiaceae</taxon>
        <taxon>Pannonibacter</taxon>
    </lineage>
</organism>
<evidence type="ECO:0000259" key="5">
    <source>
        <dbReference type="Pfam" id="PF00496"/>
    </source>
</evidence>
<gene>
    <name evidence="6" type="ORF">GWI72_10695</name>
</gene>
<dbReference type="GO" id="GO:0030288">
    <property type="term" value="C:outer membrane-bounded periplasmic space"/>
    <property type="evidence" value="ECO:0007669"/>
    <property type="project" value="UniProtKB-ARBA"/>
</dbReference>
<dbReference type="Proteomes" id="UP000586722">
    <property type="component" value="Unassembled WGS sequence"/>
</dbReference>
<keyword evidence="7" id="KW-1185">Reference proteome</keyword>
<dbReference type="EMBL" id="JAABLQ010000001">
    <property type="protein sequence ID" value="NBN78734.1"/>
    <property type="molecule type" value="Genomic_DNA"/>
</dbReference>
<dbReference type="GO" id="GO:0015833">
    <property type="term" value="P:peptide transport"/>
    <property type="evidence" value="ECO:0007669"/>
    <property type="project" value="TreeGrafter"/>
</dbReference>
<dbReference type="InterPro" id="IPR030678">
    <property type="entry name" value="Peptide/Ni-bd"/>
</dbReference>
<dbReference type="Gene3D" id="3.40.190.10">
    <property type="entry name" value="Periplasmic binding protein-like II"/>
    <property type="match status" value="1"/>
</dbReference>
<dbReference type="PANTHER" id="PTHR30290">
    <property type="entry name" value="PERIPLASMIC BINDING COMPONENT OF ABC TRANSPORTER"/>
    <property type="match status" value="1"/>
</dbReference>
<dbReference type="PIRSF" id="PIRSF002741">
    <property type="entry name" value="MppA"/>
    <property type="match status" value="1"/>
</dbReference>
<dbReference type="GO" id="GO:0043190">
    <property type="term" value="C:ATP-binding cassette (ABC) transporter complex"/>
    <property type="evidence" value="ECO:0007669"/>
    <property type="project" value="InterPro"/>
</dbReference>
<dbReference type="AlphaFoldDB" id="A0A7X5J8I1"/>
<comment type="caution">
    <text evidence="6">The sequence shown here is derived from an EMBL/GenBank/DDBJ whole genome shotgun (WGS) entry which is preliminary data.</text>
</comment>
<dbReference type="InterPro" id="IPR000914">
    <property type="entry name" value="SBP_5_dom"/>
</dbReference>
<proteinExistence type="inferred from homology"/>
<accession>A0A7X5J8I1</accession>
<dbReference type="RefSeq" id="WP_161708638.1">
    <property type="nucleotide sequence ID" value="NZ_JAABLQ010000001.1"/>
</dbReference>
<feature type="domain" description="Solute-binding protein family 5" evidence="5">
    <location>
        <begin position="74"/>
        <end position="431"/>
    </location>
</feature>
<feature type="signal peptide" evidence="4">
    <location>
        <begin position="1"/>
        <end position="29"/>
    </location>
</feature>
<dbReference type="Pfam" id="PF00496">
    <property type="entry name" value="SBP_bac_5"/>
    <property type="match status" value="1"/>
</dbReference>
<comment type="subcellular location">
    <subcellularLocation>
        <location evidence="1">Periplasm</location>
    </subcellularLocation>
</comment>
<dbReference type="GO" id="GO:1904680">
    <property type="term" value="F:peptide transmembrane transporter activity"/>
    <property type="evidence" value="ECO:0007669"/>
    <property type="project" value="TreeGrafter"/>
</dbReference>
<dbReference type="SUPFAM" id="SSF53850">
    <property type="entry name" value="Periplasmic binding protein-like II"/>
    <property type="match status" value="1"/>
</dbReference>
<dbReference type="PANTHER" id="PTHR30290:SF38">
    <property type="entry name" value="D,D-DIPEPTIDE-BINDING PERIPLASMIC PROTEIN DDPA-RELATED"/>
    <property type="match status" value="1"/>
</dbReference>
<evidence type="ECO:0000256" key="2">
    <source>
        <dbReference type="ARBA" id="ARBA00005695"/>
    </source>
</evidence>
<dbReference type="InterPro" id="IPR039424">
    <property type="entry name" value="SBP_5"/>
</dbReference>
<evidence type="ECO:0000313" key="7">
    <source>
        <dbReference type="Proteomes" id="UP000586722"/>
    </source>
</evidence>
<keyword evidence="3 4" id="KW-0732">Signal</keyword>
<name>A0A7X5J8I1_9HYPH</name>
<comment type="similarity">
    <text evidence="2">Belongs to the bacterial solute-binding protein 5 family.</text>
</comment>
<reference evidence="7" key="1">
    <citation type="submission" date="2020-01" db="EMBL/GenBank/DDBJ databases">
        <authorList>
            <person name="Fang Y."/>
            <person name="Sun R."/>
            <person name="Nie L."/>
            <person name="He J."/>
            <person name="Hao L."/>
            <person name="Wang L."/>
            <person name="Su S."/>
            <person name="Lv E."/>
            <person name="Zhang Z."/>
            <person name="Xie R."/>
            <person name="Liu H."/>
        </authorList>
    </citation>
    <scope>NUCLEOTIDE SEQUENCE [LARGE SCALE GENOMIC DNA]</scope>
    <source>
        <strain evidence="7">XCT-53</strain>
    </source>
</reference>
<sequence length="511" mass="55770">MIRTLTGRTGRITTLSLAAFLGSTALALAAGKIDVAIIGEPPTLDPMMSTADVVSIVTQHVYETLYTFDENWDVAPLLAESLPFISEDGKTYKIPLREGITFHDGSAMDSADVVAALKRWTTVAARGKSVAGMIDSIEAEGPSVVVIKLNKPYSPLLSLLAFSNSAAIVVPQEILGEKLSATVGTGPYKLIEHAPDRYIQLGKFDGFKSRSEPSSGSAGARAQTLDEIRFVPVPDANTRVEGLISGQFAFADSLPTEAFGRLSESASVEPVLLRPFGWPLFAFNLKKGIGTNLGIRQAVQAALSPDDMLFAAFGDDKYFVVDAALFPEQFPWNNEEGKELYAQANPEKAKEILAKAGYKGEPLRILTSRQYEFHFKMAEVAKMNLEAAGFTVQLDVVEWATLIERRGNPDLWDIYITHSPFLPEPTLTNLYVENSPIGWVSANRDAVYARLTGESDPVARQAAFAELQKLVYEEVPFYKVGGFNAVMGKKKDLSGVTLTPWPFFWNAKLGN</sequence>
<evidence type="ECO:0000256" key="1">
    <source>
        <dbReference type="ARBA" id="ARBA00004418"/>
    </source>
</evidence>